<organism evidence="2 3">
    <name type="scientific">Mammaliicoccus lentus</name>
    <name type="common">Staphylococcus lentus</name>
    <dbReference type="NCBI Taxonomy" id="42858"/>
    <lineage>
        <taxon>Bacteria</taxon>
        <taxon>Bacillati</taxon>
        <taxon>Bacillota</taxon>
        <taxon>Bacilli</taxon>
        <taxon>Bacillales</taxon>
        <taxon>Staphylococcaceae</taxon>
        <taxon>Mammaliicoccus</taxon>
    </lineage>
</organism>
<protein>
    <recommendedName>
        <fullName evidence="4">Cytochrome c oxidase subunit 2A</fullName>
    </recommendedName>
</protein>
<keyword evidence="1" id="KW-0812">Transmembrane</keyword>
<keyword evidence="1" id="KW-0472">Membrane</keyword>
<proteinExistence type="predicted"/>
<evidence type="ECO:0000313" key="2">
    <source>
        <dbReference type="EMBL" id="WHI61431.1"/>
    </source>
</evidence>
<gene>
    <name evidence="2" type="ORF">PYH69_07320</name>
</gene>
<reference evidence="2" key="1">
    <citation type="journal article" date="2023" name="Antibiotics">
        <title>Prevalence and Molecular Characterization of Methicillin-Resistant Staphylococci (MRS) and Mammaliicocci (MRM) in Dromedary Camels from Algeria: First Detection of SCCmec-mecC Hybrid in Methicillin-Resistant Mammaliicoccus lentus.</title>
        <authorList>
            <person name="Belhout C."/>
            <person name="Boyen F."/>
            <person name="Vereecke N."/>
            <person name="Theuns S."/>
            <person name="Taibi N."/>
            <person name="Stegger M."/>
            <person name="de la Fe-Rodriguez P.Y."/>
            <person name="Bouayad L."/>
            <person name="Elgroud R."/>
            <person name="Butaye P."/>
        </authorList>
    </citation>
    <scope>NUCLEOTIDE SEQUENCE</scope>
    <source>
        <strain evidence="2">7048</strain>
    </source>
</reference>
<feature type="transmembrane region" description="Helical" evidence="1">
    <location>
        <begin position="26"/>
        <end position="49"/>
    </location>
</feature>
<dbReference type="Proteomes" id="UP001223261">
    <property type="component" value="Chromosome"/>
</dbReference>
<dbReference type="AlphaFoldDB" id="A0AAX3W9N9"/>
<accession>A0AAX3W9N9</accession>
<keyword evidence="1" id="KW-1133">Transmembrane helix</keyword>
<evidence type="ECO:0000313" key="3">
    <source>
        <dbReference type="Proteomes" id="UP001223261"/>
    </source>
</evidence>
<evidence type="ECO:0008006" key="4">
    <source>
        <dbReference type="Google" id="ProtNLM"/>
    </source>
</evidence>
<evidence type="ECO:0000256" key="1">
    <source>
        <dbReference type="SAM" id="Phobius"/>
    </source>
</evidence>
<dbReference type="RefSeq" id="WP_017000959.1">
    <property type="nucleotide sequence ID" value="NZ_CP116807.1"/>
</dbReference>
<sequence>MTRQNNQTIKEAEHHSHEDLDLSGTLYSVFTIGGIFAVLWVICFILYLVRI</sequence>
<dbReference type="EMBL" id="CP118848">
    <property type="protein sequence ID" value="WHI61431.1"/>
    <property type="molecule type" value="Genomic_DNA"/>
</dbReference>
<name>A0AAX3W9N9_MAMLE</name>